<name>A0ABV5S5H0_9ACTN</name>
<evidence type="ECO:0000313" key="3">
    <source>
        <dbReference type="EMBL" id="MFB9626916.1"/>
    </source>
</evidence>
<sequence length="216" mass="23038">MTTTEQRSAVAPARRGGGRRADQRQGTGARLLGVVVGLVLLAGAVGVQTLHMTEGEQGDPLTYTGAKGEAVDARRFAVRLDSFVAAKSIQTGGSTLGTDHLFLIVNASAKSSLKPYHLAQPVLVTADGKRFSATDRVNTMLTLANTWVQPDIWVSGRFFFEVPASALPGAKVLFTLPQKVLVESYQPEVEVDLGLDEEGARKLAASPQDVYSTDKK</sequence>
<keyword evidence="2" id="KW-0472">Membrane</keyword>
<dbReference type="EMBL" id="JBHMBW010000026">
    <property type="protein sequence ID" value="MFB9626916.1"/>
    <property type="molecule type" value="Genomic_DNA"/>
</dbReference>
<evidence type="ECO:0000256" key="1">
    <source>
        <dbReference type="SAM" id="MobiDB-lite"/>
    </source>
</evidence>
<evidence type="ECO:0000256" key="2">
    <source>
        <dbReference type="SAM" id="Phobius"/>
    </source>
</evidence>
<feature type="region of interest" description="Disordered" evidence="1">
    <location>
        <begin position="1"/>
        <end position="24"/>
    </location>
</feature>
<dbReference type="Proteomes" id="UP001589532">
    <property type="component" value="Unassembled WGS sequence"/>
</dbReference>
<reference evidence="3 4" key="1">
    <citation type="submission" date="2024-09" db="EMBL/GenBank/DDBJ databases">
        <authorList>
            <person name="Sun Q."/>
            <person name="Mori K."/>
        </authorList>
    </citation>
    <scope>NUCLEOTIDE SEQUENCE [LARGE SCALE GENOMIC DNA]</scope>
    <source>
        <strain evidence="3 4">JCM 3143</strain>
    </source>
</reference>
<feature type="transmembrane region" description="Helical" evidence="2">
    <location>
        <begin position="29"/>
        <end position="47"/>
    </location>
</feature>
<evidence type="ECO:0000313" key="4">
    <source>
        <dbReference type="Proteomes" id="UP001589532"/>
    </source>
</evidence>
<keyword evidence="2" id="KW-1133">Transmembrane helix</keyword>
<dbReference type="RefSeq" id="WP_344997903.1">
    <property type="nucleotide sequence ID" value="NZ_BAAAXV010000009.1"/>
</dbReference>
<keyword evidence="2" id="KW-0812">Transmembrane</keyword>
<organism evidence="3 4">
    <name type="scientific">Nonomuraea helvata</name>
    <dbReference type="NCBI Taxonomy" id="37484"/>
    <lineage>
        <taxon>Bacteria</taxon>
        <taxon>Bacillati</taxon>
        <taxon>Actinomycetota</taxon>
        <taxon>Actinomycetes</taxon>
        <taxon>Streptosporangiales</taxon>
        <taxon>Streptosporangiaceae</taxon>
        <taxon>Nonomuraea</taxon>
    </lineage>
</organism>
<proteinExistence type="predicted"/>
<protein>
    <recommendedName>
        <fullName evidence="5">DUF4352 domain-containing protein</fullName>
    </recommendedName>
</protein>
<accession>A0ABV5S5H0</accession>
<comment type="caution">
    <text evidence="3">The sequence shown here is derived from an EMBL/GenBank/DDBJ whole genome shotgun (WGS) entry which is preliminary data.</text>
</comment>
<keyword evidence="4" id="KW-1185">Reference proteome</keyword>
<evidence type="ECO:0008006" key="5">
    <source>
        <dbReference type="Google" id="ProtNLM"/>
    </source>
</evidence>
<gene>
    <name evidence="3" type="ORF">ACFFSA_27845</name>
</gene>